<dbReference type="Proteomes" id="UP000228930">
    <property type="component" value="Unassembled WGS sequence"/>
</dbReference>
<dbReference type="AlphaFoldDB" id="A0A2M6U5S4"/>
<sequence>MGGIYDDQNYKNLMNANYYPLENMKKSVARLKASKQIDIETMEYGQYQPILSPLETWPNGSGKVWFKALGHARLQLTAQPNTTPLSNDERVVVPPTKCALLDASIRKCFNSEPPIPMKADITQHQQDDVNSDQHEIRLVWEYGNGEDQAPTLLNLTMVCPYTTKSRKADASAEVRQEHSAR</sequence>
<keyword evidence="2" id="KW-1185">Reference proteome</keyword>
<name>A0A2M6U5S4_9BRAD</name>
<evidence type="ECO:0000313" key="1">
    <source>
        <dbReference type="EMBL" id="PIS99933.1"/>
    </source>
</evidence>
<reference evidence="1 2" key="1">
    <citation type="submission" date="2015-06" db="EMBL/GenBank/DDBJ databases">
        <title>Comparative genome analysis of nirS-carrying Bradyrhizobium sp. strains.</title>
        <authorList>
            <person name="Ishii S."/>
            <person name="Jang J."/>
            <person name="Nishizawa T."/>
            <person name="Senoo K."/>
        </authorList>
    </citation>
    <scope>NUCLEOTIDE SEQUENCE [LARGE SCALE GENOMIC DNA]</scope>
    <source>
        <strain evidence="1 2">TSA1</strain>
    </source>
</reference>
<accession>A0A2M6U5S4</accession>
<organism evidence="1 2">
    <name type="scientific">Bradyrhizobium nitroreducens</name>
    <dbReference type="NCBI Taxonomy" id="709803"/>
    <lineage>
        <taxon>Bacteria</taxon>
        <taxon>Pseudomonadati</taxon>
        <taxon>Pseudomonadota</taxon>
        <taxon>Alphaproteobacteria</taxon>
        <taxon>Hyphomicrobiales</taxon>
        <taxon>Nitrobacteraceae</taxon>
        <taxon>Bradyrhizobium</taxon>
    </lineage>
</organism>
<protein>
    <submittedName>
        <fullName evidence="1">Uncharacterized protein</fullName>
    </submittedName>
</protein>
<dbReference type="RefSeq" id="WP_100175161.1">
    <property type="nucleotide sequence ID" value="NZ_LFJC01000003.1"/>
</dbReference>
<gene>
    <name evidence="1" type="ORF">TSA1_03545</name>
</gene>
<dbReference type="EMBL" id="LFJC01000003">
    <property type="protein sequence ID" value="PIS99933.1"/>
    <property type="molecule type" value="Genomic_DNA"/>
</dbReference>
<proteinExistence type="predicted"/>
<comment type="caution">
    <text evidence="1">The sequence shown here is derived from an EMBL/GenBank/DDBJ whole genome shotgun (WGS) entry which is preliminary data.</text>
</comment>
<evidence type="ECO:0000313" key="2">
    <source>
        <dbReference type="Proteomes" id="UP000228930"/>
    </source>
</evidence>